<proteinExistence type="predicted"/>
<reference evidence="1 2" key="1">
    <citation type="journal article" date="2023" name="G3 (Bethesda)">
        <title>A chromosome-length genome assembly and annotation of blackberry (Rubus argutus, cv. 'Hillquist').</title>
        <authorList>
            <person name="Bruna T."/>
            <person name="Aryal R."/>
            <person name="Dudchenko O."/>
            <person name="Sargent D.J."/>
            <person name="Mead D."/>
            <person name="Buti M."/>
            <person name="Cavallini A."/>
            <person name="Hytonen T."/>
            <person name="Andres J."/>
            <person name="Pham M."/>
            <person name="Weisz D."/>
            <person name="Mascagni F."/>
            <person name="Usai G."/>
            <person name="Natali L."/>
            <person name="Bassil N."/>
            <person name="Fernandez G.E."/>
            <person name="Lomsadze A."/>
            <person name="Armour M."/>
            <person name="Olukolu B."/>
            <person name="Poorten T."/>
            <person name="Britton C."/>
            <person name="Davik J."/>
            <person name="Ashrafi H."/>
            <person name="Aiden E.L."/>
            <person name="Borodovsky M."/>
            <person name="Worthington M."/>
        </authorList>
    </citation>
    <scope>NUCLEOTIDE SEQUENCE [LARGE SCALE GENOMIC DNA]</scope>
    <source>
        <strain evidence="1">PI 553951</strain>
    </source>
</reference>
<keyword evidence="2" id="KW-1185">Reference proteome</keyword>
<organism evidence="1 2">
    <name type="scientific">Rubus argutus</name>
    <name type="common">Southern blackberry</name>
    <dbReference type="NCBI Taxonomy" id="59490"/>
    <lineage>
        <taxon>Eukaryota</taxon>
        <taxon>Viridiplantae</taxon>
        <taxon>Streptophyta</taxon>
        <taxon>Embryophyta</taxon>
        <taxon>Tracheophyta</taxon>
        <taxon>Spermatophyta</taxon>
        <taxon>Magnoliopsida</taxon>
        <taxon>eudicotyledons</taxon>
        <taxon>Gunneridae</taxon>
        <taxon>Pentapetalae</taxon>
        <taxon>rosids</taxon>
        <taxon>fabids</taxon>
        <taxon>Rosales</taxon>
        <taxon>Rosaceae</taxon>
        <taxon>Rosoideae</taxon>
        <taxon>Rosoideae incertae sedis</taxon>
        <taxon>Rubus</taxon>
    </lineage>
</organism>
<dbReference type="SUPFAM" id="SSF81995">
    <property type="entry name" value="beta-sandwich domain of Sec23/24"/>
    <property type="match status" value="1"/>
</dbReference>
<name>A0AAW1XL41_RUBAR</name>
<accession>A0AAW1XL41</accession>
<comment type="caution">
    <text evidence="1">The sequence shown here is derived from an EMBL/GenBank/DDBJ whole genome shotgun (WGS) entry which is preliminary data.</text>
</comment>
<dbReference type="Proteomes" id="UP001457282">
    <property type="component" value="Unassembled WGS sequence"/>
</dbReference>
<sequence length="138" mass="15310">MVRKRPDHEFDGGVIGGKGSIGIIEMAEGTTVILCTGQRAFWSRRGSEFPKGIRSERDRSRLEGNSAGSEILNFVTEFACCKYPKPGVIGPCTSIVKKGPTNTNTARGNTIAWKICSLESWQEFVLIFHQVIRQIYQS</sequence>
<evidence type="ECO:0000313" key="1">
    <source>
        <dbReference type="EMBL" id="KAK9937083.1"/>
    </source>
</evidence>
<dbReference type="EMBL" id="JBEDUW010000003">
    <property type="protein sequence ID" value="KAK9937083.1"/>
    <property type="molecule type" value="Genomic_DNA"/>
</dbReference>
<protein>
    <submittedName>
        <fullName evidence="1">Uncharacterized protein</fullName>
    </submittedName>
</protein>
<dbReference type="AlphaFoldDB" id="A0AAW1XL41"/>
<evidence type="ECO:0000313" key="2">
    <source>
        <dbReference type="Proteomes" id="UP001457282"/>
    </source>
</evidence>
<gene>
    <name evidence="1" type="ORF">M0R45_013900</name>
</gene>